<feature type="region of interest" description="Disordered" evidence="1">
    <location>
        <begin position="42"/>
        <end position="73"/>
    </location>
</feature>
<dbReference type="AlphaFoldDB" id="A0A2M4DEQ5"/>
<accession>A0A2M4DEQ5</accession>
<evidence type="ECO:0000313" key="3">
    <source>
        <dbReference type="EMBL" id="MBW76036.1"/>
    </source>
</evidence>
<reference evidence="3" key="1">
    <citation type="submission" date="2018-01" db="EMBL/GenBank/DDBJ databases">
        <title>An insight into the sialome of Amazonian anophelines.</title>
        <authorList>
            <person name="Ribeiro J.M."/>
            <person name="Scarpassa V."/>
            <person name="Calvo E."/>
        </authorList>
    </citation>
    <scope>NUCLEOTIDE SEQUENCE</scope>
</reference>
<keyword evidence="2" id="KW-0732">Signal</keyword>
<organism evidence="3">
    <name type="scientific">Anopheles darlingi</name>
    <name type="common">Mosquito</name>
    <dbReference type="NCBI Taxonomy" id="43151"/>
    <lineage>
        <taxon>Eukaryota</taxon>
        <taxon>Metazoa</taxon>
        <taxon>Ecdysozoa</taxon>
        <taxon>Arthropoda</taxon>
        <taxon>Hexapoda</taxon>
        <taxon>Insecta</taxon>
        <taxon>Pterygota</taxon>
        <taxon>Neoptera</taxon>
        <taxon>Endopterygota</taxon>
        <taxon>Diptera</taxon>
        <taxon>Nematocera</taxon>
        <taxon>Culicoidea</taxon>
        <taxon>Culicidae</taxon>
        <taxon>Anophelinae</taxon>
        <taxon>Anopheles</taxon>
    </lineage>
</organism>
<sequence>MMMMMIGFSVVSLAAFSRVVAGLCPGVVKELILFSDGGHVHQHRYPPDTGPPSQGGKMKEERAHTHSHTHDMPGYLTSVPGYDYAAHTQGLLAG</sequence>
<feature type="compositionally biased region" description="Basic and acidic residues" evidence="1">
    <location>
        <begin position="57"/>
        <end position="71"/>
    </location>
</feature>
<proteinExistence type="predicted"/>
<evidence type="ECO:0000256" key="2">
    <source>
        <dbReference type="SAM" id="SignalP"/>
    </source>
</evidence>
<feature type="chain" id="PRO_5014714477" evidence="2">
    <location>
        <begin position="23"/>
        <end position="94"/>
    </location>
</feature>
<feature type="signal peptide" evidence="2">
    <location>
        <begin position="1"/>
        <end position="22"/>
    </location>
</feature>
<evidence type="ECO:0000256" key="1">
    <source>
        <dbReference type="SAM" id="MobiDB-lite"/>
    </source>
</evidence>
<name>A0A2M4DEQ5_ANODA</name>
<dbReference type="EMBL" id="GGFL01011858">
    <property type="protein sequence ID" value="MBW76036.1"/>
    <property type="molecule type" value="Transcribed_RNA"/>
</dbReference>
<protein>
    <submittedName>
        <fullName evidence="3">Putative secreted protein</fullName>
    </submittedName>
</protein>